<dbReference type="InterPro" id="IPR050250">
    <property type="entry name" value="Macrolide_Exporter_MacB"/>
</dbReference>
<feature type="domain" description="ABC3 transporter permease C-terminal" evidence="9">
    <location>
        <begin position="368"/>
        <end position="481"/>
    </location>
</feature>
<feature type="transmembrane region" description="Helical" evidence="8">
    <location>
        <begin position="411"/>
        <end position="442"/>
    </location>
</feature>
<evidence type="ECO:0000313" key="12">
    <source>
        <dbReference type="EMBL" id="NAS17376.1"/>
    </source>
</evidence>
<evidence type="ECO:0000256" key="6">
    <source>
        <dbReference type="ARBA" id="ARBA00038076"/>
    </source>
</evidence>
<keyword evidence="5 8" id="KW-0472">Membrane</keyword>
<dbReference type="Pfam" id="PF12704">
    <property type="entry name" value="MacB_PCD"/>
    <property type="match status" value="1"/>
</dbReference>
<dbReference type="EMBL" id="BKBC01000015">
    <property type="protein sequence ID" value="GEQ20956.1"/>
    <property type="molecule type" value="Genomic_DNA"/>
</dbReference>
<dbReference type="InterPro" id="IPR025857">
    <property type="entry name" value="MacB_PCD"/>
</dbReference>
<dbReference type="RefSeq" id="WP_146868253.1">
    <property type="nucleotide sequence ID" value="NZ_BKBC01000015.1"/>
</dbReference>
<reference evidence="11 13" key="1">
    <citation type="submission" date="2019-07" db="EMBL/GenBank/DDBJ databases">
        <title>Whole genome shotgun sequence of Clostridium butyricum NBRC 3858.</title>
        <authorList>
            <person name="Hosoyama A."/>
            <person name="Uohara A."/>
            <person name="Ohji S."/>
            <person name="Ichikawa N."/>
        </authorList>
    </citation>
    <scope>NUCLEOTIDE SEQUENCE [LARGE SCALE GENOMIC DNA]</scope>
    <source>
        <strain evidence="11 13">NBRC 3858</strain>
    </source>
</reference>
<protein>
    <submittedName>
        <fullName evidence="12">FtsX-like permease family protein</fullName>
    </submittedName>
</protein>
<dbReference type="PANTHER" id="PTHR30572">
    <property type="entry name" value="MEMBRANE COMPONENT OF TRANSPORTER-RELATED"/>
    <property type="match status" value="1"/>
</dbReference>
<evidence type="ECO:0000259" key="9">
    <source>
        <dbReference type="Pfam" id="PF02687"/>
    </source>
</evidence>
<keyword evidence="4 8" id="KW-1133">Transmembrane helix</keyword>
<evidence type="ECO:0000313" key="14">
    <source>
        <dbReference type="Proteomes" id="UP000474042"/>
    </source>
</evidence>
<evidence type="ECO:0000256" key="7">
    <source>
        <dbReference type="SAM" id="MobiDB-lite"/>
    </source>
</evidence>
<gene>
    <name evidence="11" type="ORF">CBU02nite_14620</name>
    <name evidence="12" type="ORF">GND98_005690</name>
</gene>
<dbReference type="GO" id="GO:0005886">
    <property type="term" value="C:plasma membrane"/>
    <property type="evidence" value="ECO:0007669"/>
    <property type="project" value="UniProtKB-SubCell"/>
</dbReference>
<feature type="transmembrane region" description="Helical" evidence="8">
    <location>
        <begin position="21"/>
        <end position="42"/>
    </location>
</feature>
<organism evidence="11 13">
    <name type="scientific">Clostridium butyricum</name>
    <dbReference type="NCBI Taxonomy" id="1492"/>
    <lineage>
        <taxon>Bacteria</taxon>
        <taxon>Bacillati</taxon>
        <taxon>Bacillota</taxon>
        <taxon>Clostridia</taxon>
        <taxon>Eubacteriales</taxon>
        <taxon>Clostridiaceae</taxon>
        <taxon>Clostridium</taxon>
    </lineage>
</organism>
<keyword evidence="3 8" id="KW-0812">Transmembrane</keyword>
<feature type="compositionally biased region" description="Gly residues" evidence="7">
    <location>
        <begin position="93"/>
        <end position="143"/>
    </location>
</feature>
<evidence type="ECO:0000256" key="2">
    <source>
        <dbReference type="ARBA" id="ARBA00022475"/>
    </source>
</evidence>
<comment type="similarity">
    <text evidence="6">Belongs to the ABC-4 integral membrane protein family.</text>
</comment>
<sequence>MFIKENIMLAIAGLKSNKMRAVLTMLGIIIGIGSVIGIVSVGNAMTANVTSSMADMGSTNVTINVTERDSTSTNNNKTKTNEKKNGSSTNEMPGGGSPQGSAGGGMPGGGSGGGMPGGGMSGGGGMPGGGGGMPGGGMGGHSGRFGSSSTSTPKDSDLLTMSQIKELEENFSDEIDAFSVTATKDTGKAKSGTAYANVNITGTNPGYEKVKNIEMADGRYITDTDVDGSKMVAVVSDKLVSKIFGEGADPIGQEVKIYTSSAIHCYTIVGVYTYKSSGGSTESEEKLTTDLYIPVTAAKSSSSNKNYQTVTIRAKDNVDITTFTTELQTYLDKLYIKNTKYKATASNMESMLESMTSMTSTMALAISAIAAISLLVGGIGVMNIMLVSVTERTREIGTRKALGAKSSHIKMQFIVESMIICAIGGIIGIVLGIIIGVIGAHVMGNSPVISPMVIVGSFTFSMVIGIFFGYYPAKKAAGLDPIEALRYE</sequence>
<feature type="transmembrane region" description="Helical" evidence="8">
    <location>
        <begin position="362"/>
        <end position="390"/>
    </location>
</feature>
<dbReference type="Proteomes" id="UP000321089">
    <property type="component" value="Unassembled WGS sequence"/>
</dbReference>
<feature type="domain" description="MacB-like periplasmic core" evidence="10">
    <location>
        <begin position="22"/>
        <end position="329"/>
    </location>
</feature>
<feature type="transmembrane region" description="Helical" evidence="8">
    <location>
        <begin position="448"/>
        <end position="471"/>
    </location>
</feature>
<proteinExistence type="inferred from homology"/>
<feature type="region of interest" description="Disordered" evidence="7">
    <location>
        <begin position="60"/>
        <end position="156"/>
    </location>
</feature>
<evidence type="ECO:0000313" key="11">
    <source>
        <dbReference type="EMBL" id="GEQ20956.1"/>
    </source>
</evidence>
<evidence type="ECO:0000256" key="5">
    <source>
        <dbReference type="ARBA" id="ARBA00023136"/>
    </source>
</evidence>
<evidence type="ECO:0000256" key="8">
    <source>
        <dbReference type="SAM" id="Phobius"/>
    </source>
</evidence>
<comment type="subcellular location">
    <subcellularLocation>
        <location evidence="1">Cell membrane</location>
        <topology evidence="1">Multi-pass membrane protein</topology>
    </subcellularLocation>
</comment>
<accession>A0A512TL66</accession>
<evidence type="ECO:0000256" key="1">
    <source>
        <dbReference type="ARBA" id="ARBA00004651"/>
    </source>
</evidence>
<dbReference type="GO" id="GO:0022857">
    <property type="term" value="F:transmembrane transporter activity"/>
    <property type="evidence" value="ECO:0007669"/>
    <property type="project" value="TreeGrafter"/>
</dbReference>
<keyword evidence="2" id="KW-1003">Cell membrane</keyword>
<evidence type="ECO:0000256" key="3">
    <source>
        <dbReference type="ARBA" id="ARBA00022692"/>
    </source>
</evidence>
<dbReference type="InterPro" id="IPR003838">
    <property type="entry name" value="ABC3_permease_C"/>
</dbReference>
<dbReference type="PANTHER" id="PTHR30572:SF4">
    <property type="entry name" value="ABC TRANSPORTER PERMEASE YTRF"/>
    <property type="match status" value="1"/>
</dbReference>
<comment type="caution">
    <text evidence="11">The sequence shown here is derived from an EMBL/GenBank/DDBJ whole genome shotgun (WGS) entry which is preliminary data.</text>
</comment>
<dbReference type="AlphaFoldDB" id="A0A512TL66"/>
<name>A0A512TL66_CLOBU</name>
<evidence type="ECO:0000313" key="13">
    <source>
        <dbReference type="Proteomes" id="UP000321089"/>
    </source>
</evidence>
<dbReference type="Proteomes" id="UP000474042">
    <property type="component" value="Unassembled WGS sequence"/>
</dbReference>
<dbReference type="Pfam" id="PF02687">
    <property type="entry name" value="FtsX"/>
    <property type="match status" value="1"/>
</dbReference>
<evidence type="ECO:0000259" key="10">
    <source>
        <dbReference type="Pfam" id="PF12704"/>
    </source>
</evidence>
<dbReference type="EMBL" id="WOFV02000012">
    <property type="protein sequence ID" value="NAS17376.1"/>
    <property type="molecule type" value="Genomic_DNA"/>
</dbReference>
<evidence type="ECO:0000256" key="4">
    <source>
        <dbReference type="ARBA" id="ARBA00022989"/>
    </source>
</evidence>
<reference evidence="12 14" key="2">
    <citation type="submission" date="2020-01" db="EMBL/GenBank/DDBJ databases">
        <title>Genome sequence of a 1,3-propanediol producer, Clostridium butyricum S3.</title>
        <authorList>
            <person name="Zhou J."/>
        </authorList>
    </citation>
    <scope>NUCLEOTIDE SEQUENCE [LARGE SCALE GENOMIC DNA]</scope>
    <source>
        <strain evidence="12 14">S3</strain>
    </source>
</reference>